<dbReference type="EMBL" id="JACAQV010000005">
    <property type="protein sequence ID" value="NWF07011.1"/>
    <property type="molecule type" value="Genomic_DNA"/>
</dbReference>
<dbReference type="InterPro" id="IPR012340">
    <property type="entry name" value="NA-bd_OB-fold"/>
</dbReference>
<dbReference type="AlphaFoldDB" id="A0A1H3NEC3"/>
<sequence>MSRATVRWFDAVKGIGFVARDREGNAVPVQATGNPASEIDTPPKARKPRKRKK</sequence>
<accession>A0A1H3NEC3</accession>
<proteinExistence type="predicted"/>
<organism evidence="3 4">
    <name type="scientific">Pseudomonas salomonii</name>
    <dbReference type="NCBI Taxonomy" id="191391"/>
    <lineage>
        <taxon>Bacteria</taxon>
        <taxon>Pseudomonadati</taxon>
        <taxon>Pseudomonadota</taxon>
        <taxon>Gammaproteobacteria</taxon>
        <taxon>Pseudomonadales</taxon>
        <taxon>Pseudomonadaceae</taxon>
        <taxon>Pseudomonas</taxon>
    </lineage>
</organism>
<reference evidence="3 4" key="1">
    <citation type="submission" date="2016-10" db="EMBL/GenBank/DDBJ databases">
        <authorList>
            <person name="de Groot N.N."/>
        </authorList>
    </citation>
    <scope>NUCLEOTIDE SEQUENCE [LARGE SCALE GENOMIC DNA]</scope>
    <source>
        <strain evidence="3 4">ICMP 14252</strain>
    </source>
</reference>
<dbReference type="Proteomes" id="UP000561369">
    <property type="component" value="Unassembled WGS sequence"/>
</dbReference>
<evidence type="ECO:0000313" key="2">
    <source>
        <dbReference type="EMBL" id="NWF07011.1"/>
    </source>
</evidence>
<evidence type="ECO:0000313" key="4">
    <source>
        <dbReference type="Proteomes" id="UP000182902"/>
    </source>
</evidence>
<dbReference type="Proteomes" id="UP000182902">
    <property type="component" value="Unassembled WGS sequence"/>
</dbReference>
<reference evidence="2 5" key="2">
    <citation type="submission" date="2020-04" db="EMBL/GenBank/DDBJ databases">
        <title>Molecular characterization of pseudomonads from Agaricus bisporus reveal novel blotch 2 pathogens in Western Europe.</title>
        <authorList>
            <person name="Taparia T."/>
            <person name="Krijger M."/>
            <person name="Haynes E."/>
            <person name="Elpinstone J.G."/>
            <person name="Noble R."/>
            <person name="Van Der Wolf J."/>
        </authorList>
    </citation>
    <scope>NUCLEOTIDE SEQUENCE [LARGE SCALE GENOMIC DNA]</scope>
    <source>
        <strain evidence="2 5">IPO3765</strain>
    </source>
</reference>
<dbReference type="RefSeq" id="WP_122528502.1">
    <property type="nucleotide sequence ID" value="NZ_FNOX01000005.1"/>
</dbReference>
<dbReference type="EMBL" id="FNOX01000005">
    <property type="protein sequence ID" value="SDY87252.1"/>
    <property type="molecule type" value="Genomic_DNA"/>
</dbReference>
<evidence type="ECO:0000256" key="1">
    <source>
        <dbReference type="SAM" id="MobiDB-lite"/>
    </source>
</evidence>
<evidence type="ECO:0000313" key="5">
    <source>
        <dbReference type="Proteomes" id="UP000561369"/>
    </source>
</evidence>
<protein>
    <submittedName>
        <fullName evidence="3">Cold shock protein (Beta-ribbon, CspA family)</fullName>
    </submittedName>
    <submittedName>
        <fullName evidence="2">Cold-shock protein</fullName>
    </submittedName>
</protein>
<feature type="region of interest" description="Disordered" evidence="1">
    <location>
        <begin position="24"/>
        <end position="53"/>
    </location>
</feature>
<evidence type="ECO:0000313" key="3">
    <source>
        <dbReference type="EMBL" id="SDY87252.1"/>
    </source>
</evidence>
<feature type="compositionally biased region" description="Basic residues" evidence="1">
    <location>
        <begin position="44"/>
        <end position="53"/>
    </location>
</feature>
<gene>
    <name evidence="2" type="ORF">HX810_04880</name>
    <name evidence="3" type="ORF">SAMN05216247_105380</name>
</gene>
<name>A0A1H3NEC3_9PSED</name>
<dbReference type="Gene3D" id="2.40.50.140">
    <property type="entry name" value="Nucleic acid-binding proteins"/>
    <property type="match status" value="1"/>
</dbReference>